<name>X1PSW5_9ZZZZ</name>
<dbReference type="AlphaFoldDB" id="X1PSW5"/>
<proteinExistence type="predicted"/>
<sequence>KEGSNWGKKIEFNTRFENVFHNHKPLNEEV</sequence>
<gene>
    <name evidence="1" type="ORF">S06H3_54085</name>
</gene>
<protein>
    <submittedName>
        <fullName evidence="1">Uncharacterized protein</fullName>
    </submittedName>
</protein>
<dbReference type="EMBL" id="BARV01034552">
    <property type="protein sequence ID" value="GAI58938.1"/>
    <property type="molecule type" value="Genomic_DNA"/>
</dbReference>
<feature type="non-terminal residue" evidence="1">
    <location>
        <position position="1"/>
    </location>
</feature>
<accession>X1PSW5</accession>
<comment type="caution">
    <text evidence="1">The sequence shown here is derived from an EMBL/GenBank/DDBJ whole genome shotgun (WGS) entry which is preliminary data.</text>
</comment>
<evidence type="ECO:0000313" key="1">
    <source>
        <dbReference type="EMBL" id="GAI58938.1"/>
    </source>
</evidence>
<organism evidence="1">
    <name type="scientific">marine sediment metagenome</name>
    <dbReference type="NCBI Taxonomy" id="412755"/>
    <lineage>
        <taxon>unclassified sequences</taxon>
        <taxon>metagenomes</taxon>
        <taxon>ecological metagenomes</taxon>
    </lineage>
</organism>
<reference evidence="1" key="1">
    <citation type="journal article" date="2014" name="Front. Microbiol.">
        <title>High frequency of phylogenetically diverse reductive dehalogenase-homologous genes in deep subseafloor sedimentary metagenomes.</title>
        <authorList>
            <person name="Kawai M."/>
            <person name="Futagami T."/>
            <person name="Toyoda A."/>
            <person name="Takaki Y."/>
            <person name="Nishi S."/>
            <person name="Hori S."/>
            <person name="Arai W."/>
            <person name="Tsubouchi T."/>
            <person name="Morono Y."/>
            <person name="Uchiyama I."/>
            <person name="Ito T."/>
            <person name="Fujiyama A."/>
            <person name="Inagaki F."/>
            <person name="Takami H."/>
        </authorList>
    </citation>
    <scope>NUCLEOTIDE SEQUENCE</scope>
    <source>
        <strain evidence="1">Expedition CK06-06</strain>
    </source>
</reference>